<sequence length="95" mass="10140">MLSVEEARARSGADHQVQGALGFGNCAGLPVTKAADPNDLDSRIGITAVFQTWDSTRARDRRAAASVPEGHAGYRRGLPSFSRCARLGKLVRLCT</sequence>
<evidence type="ECO:0000313" key="1">
    <source>
        <dbReference type="EMBL" id="CCV09278.1"/>
    </source>
</evidence>
<gene>
    <name evidence="1" type="ORF">MESS2_970004</name>
</gene>
<dbReference type="Proteomes" id="UP000012062">
    <property type="component" value="Unassembled WGS sequence"/>
</dbReference>
<protein>
    <submittedName>
        <fullName evidence="1">Uncharacterized protein</fullName>
    </submittedName>
</protein>
<organism evidence="1 2">
    <name type="scientific">Mesorhizobium metallidurans STM 2683</name>
    <dbReference type="NCBI Taxonomy" id="1297569"/>
    <lineage>
        <taxon>Bacteria</taxon>
        <taxon>Pseudomonadati</taxon>
        <taxon>Pseudomonadota</taxon>
        <taxon>Alphaproteobacteria</taxon>
        <taxon>Hyphomicrobiales</taxon>
        <taxon>Phyllobacteriaceae</taxon>
        <taxon>Mesorhizobium</taxon>
    </lineage>
</organism>
<keyword evidence="2" id="KW-1185">Reference proteome</keyword>
<reference evidence="1 2" key="1">
    <citation type="submission" date="2013-02" db="EMBL/GenBank/DDBJ databases">
        <authorList>
            <person name="Genoscope - CEA"/>
        </authorList>
    </citation>
    <scope>NUCLEOTIDE SEQUENCE [LARGE SCALE GENOMIC DNA]</scope>
    <source>
        <strain evidence="1 2">STM 2683</strain>
    </source>
</reference>
<proteinExistence type="predicted"/>
<comment type="caution">
    <text evidence="1">The sequence shown here is derived from an EMBL/GenBank/DDBJ whole genome shotgun (WGS) entry which is preliminary data.</text>
</comment>
<evidence type="ECO:0000313" key="2">
    <source>
        <dbReference type="Proteomes" id="UP000012062"/>
    </source>
</evidence>
<name>M5EYY9_9HYPH</name>
<dbReference type="AlphaFoldDB" id="M5EYY9"/>
<accession>M5EYY9</accession>
<dbReference type="EMBL" id="CAUM01000169">
    <property type="protein sequence ID" value="CCV09278.1"/>
    <property type="molecule type" value="Genomic_DNA"/>
</dbReference>